<dbReference type="Proteomes" id="UP000031627">
    <property type="component" value="Chromosome"/>
</dbReference>
<evidence type="ECO:0000256" key="12">
    <source>
        <dbReference type="ARBA" id="ARBA00023316"/>
    </source>
</evidence>
<dbReference type="InterPro" id="IPR000713">
    <property type="entry name" value="Mur_ligase_N"/>
</dbReference>
<evidence type="ECO:0000256" key="3">
    <source>
        <dbReference type="ARBA" id="ARBA00012211"/>
    </source>
</evidence>
<dbReference type="NCBIfam" id="TIGR01082">
    <property type="entry name" value="murC"/>
    <property type="match status" value="1"/>
</dbReference>
<keyword evidence="15" id="KW-0472">Membrane</keyword>
<dbReference type="KEGG" id="sbw:TGUWTKB_2150"/>
<sequence>MKKYITDNINIKKNSFIPIMYNIKKIHFVGIGGVGMCGIAAILANSGYYITGSDLEKSNFFITNLFDIGIKVFFRHHEDNIKDTDLIVISSAISKNNPEIIAAYKKKIPVIHRSKMLAEIMRFFYGIAISGTHGKTTTTSMITSIYQENGLDPTFINGGLLRTTKKNFYLGSSQYFITEADESDASFLELKPIISVITNINNDHMSTYKENFKNLENYFLKFLHNLPFYGYAILCLDDIHICNILKKVKRNIITYGFNKNSDICITNYQQYKNTGSFNLIRKNKPILTINLNIPGYHNALNATAAFATSQVEGINEKIAINALRKFEGTKRRFELLGKFYIQPLNGKKGTILLVDDYGHHPTEIKYTIDTIRKGWPQKKIIMIFQPHRYTRTRDLFSEFVETLSTVDTLLMLNIYSAGEKPIKDINSLALINDIYKKKKRSFLIKNNEFLLKKLTSIVTGNSVILIQGAGNISNIVKKIVYRYFKKV</sequence>
<dbReference type="AlphaFoldDB" id="A0A090ALE7"/>
<dbReference type="GO" id="GO:0008763">
    <property type="term" value="F:UDP-N-acetylmuramate-L-alanine ligase activity"/>
    <property type="evidence" value="ECO:0007669"/>
    <property type="project" value="UniProtKB-UniRule"/>
</dbReference>
<evidence type="ECO:0000313" key="20">
    <source>
        <dbReference type="Proteomes" id="UP000031627"/>
    </source>
</evidence>
<accession>A0A090ALE7</accession>
<name>A0A090ALE7_9ENTR</name>
<evidence type="ECO:0000256" key="5">
    <source>
        <dbReference type="ARBA" id="ARBA00022598"/>
    </source>
</evidence>
<evidence type="ECO:0000256" key="9">
    <source>
        <dbReference type="ARBA" id="ARBA00022960"/>
    </source>
</evidence>
<gene>
    <name evidence="14 19" type="primary">murC</name>
    <name evidence="19" type="ORF">TGUWTKB_2150</name>
</gene>
<feature type="transmembrane region" description="Helical" evidence="15">
    <location>
        <begin position="28"/>
        <end position="50"/>
    </location>
</feature>
<dbReference type="SUPFAM" id="SSF51984">
    <property type="entry name" value="MurCD N-terminal domain"/>
    <property type="match status" value="1"/>
</dbReference>
<evidence type="ECO:0000259" key="16">
    <source>
        <dbReference type="Pfam" id="PF01225"/>
    </source>
</evidence>
<evidence type="ECO:0000256" key="7">
    <source>
        <dbReference type="ARBA" id="ARBA00022741"/>
    </source>
</evidence>
<comment type="similarity">
    <text evidence="14">Belongs to the MurCDEF family.</text>
</comment>
<evidence type="ECO:0000256" key="10">
    <source>
        <dbReference type="ARBA" id="ARBA00022984"/>
    </source>
</evidence>
<keyword evidence="5 14" id="KW-0436">Ligase</keyword>
<evidence type="ECO:0000256" key="6">
    <source>
        <dbReference type="ARBA" id="ARBA00022618"/>
    </source>
</evidence>
<keyword evidence="15" id="KW-0812">Transmembrane</keyword>
<dbReference type="GO" id="GO:0009252">
    <property type="term" value="P:peptidoglycan biosynthetic process"/>
    <property type="evidence" value="ECO:0007669"/>
    <property type="project" value="UniProtKB-UniRule"/>
</dbReference>
<dbReference type="InterPro" id="IPR036615">
    <property type="entry name" value="Mur_ligase_C_dom_sf"/>
</dbReference>
<feature type="domain" description="Mur ligase central" evidence="18">
    <location>
        <begin position="129"/>
        <end position="308"/>
    </location>
</feature>
<dbReference type="GO" id="GO:0005737">
    <property type="term" value="C:cytoplasm"/>
    <property type="evidence" value="ECO:0007669"/>
    <property type="project" value="UniProtKB-SubCell"/>
</dbReference>
<protein>
    <recommendedName>
        <fullName evidence="3 14">UDP-N-acetylmuramate--L-alanine ligase</fullName>
        <ecNumber evidence="3 14">6.3.2.8</ecNumber>
    </recommendedName>
    <alternativeName>
        <fullName evidence="14">UDP-N-acetylmuramoyl-L-alanine synthetase</fullName>
    </alternativeName>
</protein>
<dbReference type="PANTHER" id="PTHR43445">
    <property type="entry name" value="UDP-N-ACETYLMURAMATE--L-ALANINE LIGASE-RELATED"/>
    <property type="match status" value="1"/>
</dbReference>
<dbReference type="SUPFAM" id="SSF53623">
    <property type="entry name" value="MurD-like peptide ligases, catalytic domain"/>
    <property type="match status" value="1"/>
</dbReference>
<feature type="domain" description="Mur ligase N-terminal catalytic" evidence="16">
    <location>
        <begin position="25"/>
        <end position="125"/>
    </location>
</feature>
<keyword evidence="7 14" id="KW-0547">Nucleotide-binding</keyword>
<keyword evidence="6 14" id="KW-0132">Cell division</keyword>
<evidence type="ECO:0000256" key="14">
    <source>
        <dbReference type="HAMAP-Rule" id="MF_00046"/>
    </source>
</evidence>
<feature type="binding site" evidence="14">
    <location>
        <begin position="131"/>
        <end position="137"/>
    </location>
    <ligand>
        <name>ATP</name>
        <dbReference type="ChEBI" id="CHEBI:30616"/>
    </ligand>
</feature>
<evidence type="ECO:0000256" key="13">
    <source>
        <dbReference type="ARBA" id="ARBA00047833"/>
    </source>
</evidence>
<dbReference type="PANTHER" id="PTHR43445:SF3">
    <property type="entry name" value="UDP-N-ACETYLMURAMATE--L-ALANINE LIGASE"/>
    <property type="match status" value="1"/>
</dbReference>
<dbReference type="Gene3D" id="3.40.50.720">
    <property type="entry name" value="NAD(P)-binding Rossmann-like Domain"/>
    <property type="match status" value="1"/>
</dbReference>
<dbReference type="Gene3D" id="3.40.1190.10">
    <property type="entry name" value="Mur-like, catalytic domain"/>
    <property type="match status" value="1"/>
</dbReference>
<reference evidence="20" key="1">
    <citation type="submission" date="2013-11" db="EMBL/GenBank/DDBJ databases">
        <title>Symbiont-containing voluminous jelly as an extraordinary maternal gift for overwintering insect nymphs.</title>
        <authorList>
            <person name="Kaiwa N."/>
            <person name="Hosokawa T."/>
            <person name="Nikoh N."/>
            <person name="Meng X.Y."/>
            <person name="Tanahashi M."/>
            <person name="Moriyama M."/>
            <person name="Maeda T."/>
            <person name="Yamaguchi K."/>
            <person name="Shigenobu S."/>
            <person name="Ito M."/>
            <person name="Fukatsu T."/>
        </authorList>
    </citation>
    <scope>NUCLEOTIDE SEQUENCE [LARGE SCALE GENOMIC DNA]</scope>
    <source>
        <strain evidence="20">UwTKB</strain>
    </source>
</reference>
<keyword evidence="8 14" id="KW-0067">ATP-binding</keyword>
<dbReference type="GO" id="GO:0008360">
    <property type="term" value="P:regulation of cell shape"/>
    <property type="evidence" value="ECO:0007669"/>
    <property type="project" value="UniProtKB-KW"/>
</dbReference>
<evidence type="ECO:0000256" key="1">
    <source>
        <dbReference type="ARBA" id="ARBA00004496"/>
    </source>
</evidence>
<dbReference type="HOGENOM" id="CLU_028104_2_2_6"/>
<proteinExistence type="inferred from homology"/>
<evidence type="ECO:0000256" key="8">
    <source>
        <dbReference type="ARBA" id="ARBA00022840"/>
    </source>
</evidence>
<comment type="subcellular location">
    <subcellularLocation>
        <location evidence="1 14">Cytoplasm</location>
    </subcellularLocation>
</comment>
<dbReference type="EC" id="6.3.2.8" evidence="3 14"/>
<evidence type="ECO:0000259" key="18">
    <source>
        <dbReference type="Pfam" id="PF08245"/>
    </source>
</evidence>
<dbReference type="Gene3D" id="3.90.190.20">
    <property type="entry name" value="Mur ligase, C-terminal domain"/>
    <property type="match status" value="1"/>
</dbReference>
<evidence type="ECO:0000259" key="17">
    <source>
        <dbReference type="Pfam" id="PF02875"/>
    </source>
</evidence>
<dbReference type="GO" id="GO:0071555">
    <property type="term" value="P:cell wall organization"/>
    <property type="evidence" value="ECO:0007669"/>
    <property type="project" value="UniProtKB-KW"/>
</dbReference>
<reference evidence="19 20" key="2">
    <citation type="journal article" date="2014" name="Curr. Biol.">
        <title>Symbiont-Supplemented Maternal Investment Underpinning Host's Ecological Adaptation.</title>
        <authorList>
            <person name="Kaiwa N."/>
            <person name="Hosokawa T."/>
            <person name="Nikoh N."/>
            <person name="Tanahashi M."/>
            <person name="Moriyama M."/>
            <person name="Meng X.Y."/>
            <person name="Maeda T."/>
            <person name="Yamaguchi K."/>
            <person name="Shigenobu S."/>
            <person name="Ito M."/>
            <person name="Fukatsu T."/>
        </authorList>
    </citation>
    <scope>NUCLEOTIDE SEQUENCE [LARGE SCALE GENOMIC DNA]</scope>
    <source>
        <strain evidence="19 20">UwTKB</strain>
    </source>
</reference>
<keyword evidence="20" id="KW-1185">Reference proteome</keyword>
<evidence type="ECO:0000256" key="11">
    <source>
        <dbReference type="ARBA" id="ARBA00023306"/>
    </source>
</evidence>
<dbReference type="InterPro" id="IPR050061">
    <property type="entry name" value="MurCDEF_pg_biosynth"/>
</dbReference>
<dbReference type="HAMAP" id="MF_00046">
    <property type="entry name" value="MurC"/>
    <property type="match status" value="1"/>
</dbReference>
<dbReference type="Pfam" id="PF02875">
    <property type="entry name" value="Mur_ligase_C"/>
    <property type="match status" value="1"/>
</dbReference>
<comment type="function">
    <text evidence="14">Cell wall formation.</text>
</comment>
<keyword evidence="15" id="KW-1133">Transmembrane helix</keyword>
<dbReference type="Pfam" id="PF01225">
    <property type="entry name" value="Mur_ligase"/>
    <property type="match status" value="1"/>
</dbReference>
<dbReference type="InterPro" id="IPR013221">
    <property type="entry name" value="Mur_ligase_cen"/>
</dbReference>
<dbReference type="GO" id="GO:0005524">
    <property type="term" value="F:ATP binding"/>
    <property type="evidence" value="ECO:0007669"/>
    <property type="project" value="UniProtKB-UniRule"/>
</dbReference>
<dbReference type="RefSeq" id="WP_052459527.1">
    <property type="nucleotide sequence ID" value="NZ_AP014521.1"/>
</dbReference>
<dbReference type="EMBL" id="AP014521">
    <property type="protein sequence ID" value="BAP58459.1"/>
    <property type="molecule type" value="Genomic_DNA"/>
</dbReference>
<evidence type="ECO:0000313" key="19">
    <source>
        <dbReference type="EMBL" id="BAP58459.1"/>
    </source>
</evidence>
<keyword evidence="12 14" id="KW-0961">Cell wall biogenesis/degradation</keyword>
<keyword evidence="9 14" id="KW-0133">Cell shape</keyword>
<keyword evidence="4 14" id="KW-0963">Cytoplasm</keyword>
<dbReference type="Pfam" id="PF08245">
    <property type="entry name" value="Mur_ligase_M"/>
    <property type="match status" value="1"/>
</dbReference>
<evidence type="ECO:0000256" key="15">
    <source>
        <dbReference type="SAM" id="Phobius"/>
    </source>
</evidence>
<dbReference type="InterPro" id="IPR005758">
    <property type="entry name" value="UDP-N-AcMur_Ala_ligase_MurC"/>
</dbReference>
<dbReference type="GO" id="GO:0051301">
    <property type="term" value="P:cell division"/>
    <property type="evidence" value="ECO:0007669"/>
    <property type="project" value="UniProtKB-KW"/>
</dbReference>
<dbReference type="OrthoDB" id="9804126at2"/>
<comment type="catalytic activity">
    <reaction evidence="13 14">
        <text>UDP-N-acetyl-alpha-D-muramate + L-alanine + ATP = UDP-N-acetyl-alpha-D-muramoyl-L-alanine + ADP + phosphate + H(+)</text>
        <dbReference type="Rhea" id="RHEA:23372"/>
        <dbReference type="ChEBI" id="CHEBI:15378"/>
        <dbReference type="ChEBI" id="CHEBI:30616"/>
        <dbReference type="ChEBI" id="CHEBI:43474"/>
        <dbReference type="ChEBI" id="CHEBI:57972"/>
        <dbReference type="ChEBI" id="CHEBI:70757"/>
        <dbReference type="ChEBI" id="CHEBI:83898"/>
        <dbReference type="ChEBI" id="CHEBI:456216"/>
        <dbReference type="EC" id="6.3.2.8"/>
    </reaction>
</comment>
<dbReference type="UniPathway" id="UPA00219"/>
<dbReference type="SUPFAM" id="SSF53244">
    <property type="entry name" value="MurD-like peptide ligases, peptide-binding domain"/>
    <property type="match status" value="1"/>
</dbReference>
<dbReference type="STRING" id="1410383.TGUWTKB_2150"/>
<dbReference type="InterPro" id="IPR036565">
    <property type="entry name" value="Mur-like_cat_sf"/>
</dbReference>
<feature type="domain" description="Mur ligase C-terminal" evidence="17">
    <location>
        <begin position="346"/>
        <end position="470"/>
    </location>
</feature>
<evidence type="ECO:0000256" key="4">
    <source>
        <dbReference type="ARBA" id="ARBA00022490"/>
    </source>
</evidence>
<organism evidence="19 20">
    <name type="scientific">Candidatus Tachikawaea gelatinosa</name>
    <dbReference type="NCBI Taxonomy" id="1410383"/>
    <lineage>
        <taxon>Bacteria</taxon>
        <taxon>Pseudomonadati</taxon>
        <taxon>Pseudomonadota</taxon>
        <taxon>Gammaproteobacteria</taxon>
        <taxon>Enterobacterales</taxon>
        <taxon>Enterobacteriaceae</taxon>
        <taxon>Candidatus Tachikawaea</taxon>
    </lineage>
</organism>
<keyword evidence="11 14" id="KW-0131">Cell cycle</keyword>
<evidence type="ECO:0000256" key="2">
    <source>
        <dbReference type="ARBA" id="ARBA00004752"/>
    </source>
</evidence>
<comment type="pathway">
    <text evidence="2 14">Cell wall biogenesis; peptidoglycan biosynthesis.</text>
</comment>
<dbReference type="InterPro" id="IPR004101">
    <property type="entry name" value="Mur_ligase_C"/>
</dbReference>
<keyword evidence="10 14" id="KW-0573">Peptidoglycan synthesis</keyword>